<protein>
    <recommendedName>
        <fullName evidence="4">Toxin ETX/toxin MTX2</fullName>
    </recommendedName>
</protein>
<dbReference type="EMBL" id="JBEXPZ010000035">
    <property type="protein sequence ID" value="MET9848031.1"/>
    <property type="molecule type" value="Genomic_DNA"/>
</dbReference>
<evidence type="ECO:0008006" key="4">
    <source>
        <dbReference type="Google" id="ProtNLM"/>
    </source>
</evidence>
<proteinExistence type="predicted"/>
<dbReference type="RefSeq" id="WP_355399635.1">
    <property type="nucleotide sequence ID" value="NZ_JBEGHN010000045.1"/>
</dbReference>
<feature type="chain" id="PRO_5046908104" description="Toxin ETX/toxin MTX2" evidence="1">
    <location>
        <begin position="29"/>
        <end position="396"/>
    </location>
</feature>
<sequence>MQLSRLAKATALSVAPLTLVAGAYQANALGGQDTAGARPAAAAAFSASALSAKADTGLKDVSGFAAGSAQGKQLKAQGFGVLKSAAGETAVVDSSMARQGVTAAAGKGFVELSWKGYADGARYVVARDGKDIATLGAGVTSFRDTAVRAGAEYTYQIIPILPKGGAKGSRLYGMKVAVPESSSLTGMRSAAVERASAAAAASTTTLSWVGFIPQKYVDAPLAGCDYGRNFKFGGDNHSDFNWKSSKYRFALHATITWSNKKVVANKHINPTTVYVKKTSKFVAKKTASAKNVYAKKLGGSGNSVDIRMNVHATNPFCKGLGGVKGAASGAFTINMTKSGNWTIRSGKHRLFPNHFIYIYDGGKVTKVYTRKHAGTACLIGSVACPEADLTGRYGKF</sequence>
<comment type="caution">
    <text evidence="2">The sequence shown here is derived from an EMBL/GenBank/DDBJ whole genome shotgun (WGS) entry which is preliminary data.</text>
</comment>
<reference evidence="2 3" key="1">
    <citation type="submission" date="2024-06" db="EMBL/GenBank/DDBJ databases">
        <title>The Natural Products Discovery Center: Release of the First 8490 Sequenced Strains for Exploring Actinobacteria Biosynthetic Diversity.</title>
        <authorList>
            <person name="Kalkreuter E."/>
            <person name="Kautsar S.A."/>
            <person name="Yang D."/>
            <person name="Bader C.D."/>
            <person name="Teijaro C.N."/>
            <person name="Fluegel L."/>
            <person name="Davis C.M."/>
            <person name="Simpson J.R."/>
            <person name="Lauterbach L."/>
            <person name="Steele A.D."/>
            <person name="Gui C."/>
            <person name="Meng S."/>
            <person name="Li G."/>
            <person name="Viehrig K."/>
            <person name="Ye F."/>
            <person name="Su P."/>
            <person name="Kiefer A.F."/>
            <person name="Nichols A."/>
            <person name="Cepeda A.J."/>
            <person name="Yan W."/>
            <person name="Fan B."/>
            <person name="Jiang Y."/>
            <person name="Adhikari A."/>
            <person name="Zheng C.-J."/>
            <person name="Schuster L."/>
            <person name="Cowan T.M."/>
            <person name="Smanski M.J."/>
            <person name="Chevrette M.G."/>
            <person name="De Carvalho L.P.S."/>
            <person name="Shen B."/>
        </authorList>
    </citation>
    <scope>NUCLEOTIDE SEQUENCE [LARGE SCALE GENOMIC DNA]</scope>
    <source>
        <strain evidence="2 3">NPDC006434</strain>
    </source>
</reference>
<dbReference type="Gene3D" id="2.60.40.10">
    <property type="entry name" value="Immunoglobulins"/>
    <property type="match status" value="1"/>
</dbReference>
<evidence type="ECO:0000313" key="2">
    <source>
        <dbReference type="EMBL" id="MET9848031.1"/>
    </source>
</evidence>
<name>A0ABV2V2J3_9ACTN</name>
<feature type="signal peptide" evidence="1">
    <location>
        <begin position="1"/>
        <end position="28"/>
    </location>
</feature>
<evidence type="ECO:0000256" key="1">
    <source>
        <dbReference type="SAM" id="SignalP"/>
    </source>
</evidence>
<keyword evidence="3" id="KW-1185">Reference proteome</keyword>
<evidence type="ECO:0000313" key="3">
    <source>
        <dbReference type="Proteomes" id="UP001550210"/>
    </source>
</evidence>
<keyword evidence="1" id="KW-0732">Signal</keyword>
<organism evidence="2 3">
    <name type="scientific">Streptomyces ossamyceticus</name>
    <dbReference type="NCBI Taxonomy" id="249581"/>
    <lineage>
        <taxon>Bacteria</taxon>
        <taxon>Bacillati</taxon>
        <taxon>Actinomycetota</taxon>
        <taxon>Actinomycetes</taxon>
        <taxon>Kitasatosporales</taxon>
        <taxon>Streptomycetaceae</taxon>
        <taxon>Streptomyces</taxon>
    </lineage>
</organism>
<dbReference type="Proteomes" id="UP001550210">
    <property type="component" value="Unassembled WGS sequence"/>
</dbReference>
<accession>A0ABV2V2J3</accession>
<dbReference type="InterPro" id="IPR013783">
    <property type="entry name" value="Ig-like_fold"/>
</dbReference>
<gene>
    <name evidence="2" type="ORF">ABZZ21_26500</name>
</gene>